<organism evidence="3 4">
    <name type="scientific">Nocardioides pinisoli</name>
    <dbReference type="NCBI Taxonomy" id="2950279"/>
    <lineage>
        <taxon>Bacteria</taxon>
        <taxon>Bacillati</taxon>
        <taxon>Actinomycetota</taxon>
        <taxon>Actinomycetes</taxon>
        <taxon>Propionibacteriales</taxon>
        <taxon>Nocardioidaceae</taxon>
        <taxon>Nocardioides</taxon>
    </lineage>
</organism>
<evidence type="ECO:0008006" key="5">
    <source>
        <dbReference type="Google" id="ProtNLM"/>
    </source>
</evidence>
<dbReference type="SUPFAM" id="SSF82171">
    <property type="entry name" value="DPP6 N-terminal domain-like"/>
    <property type="match status" value="1"/>
</dbReference>
<feature type="transmembrane region" description="Helical" evidence="2">
    <location>
        <begin position="41"/>
        <end position="63"/>
    </location>
</feature>
<sequence length="381" mass="39572">MPAPSADVVDRLERLAAHAPGGAIDPDAVWTHGRRRQRARLGAALAAVVAVGLLGATTTTLLVERAQRVEPAGTSERMVLPDVIRQPGGWEPAFPAAPGRLSAVGLGTRSGLWSDRNAWWGVSATTGESRFLDLPDALELGQVALSHDGSRVAYWIATRAGVEALGQAGESAMLADGVAVLDLETGERDVWTIESDHGLWIGGLAWAGDVLWWSAGPAQEREDGALTARARTHTWDLGTDEREDATSPAARRVSANGVGDAPGGFVEPRGSQRLTLVTGGEDPATVRLALPADAPSAAGTTDATVSTDGSLVAALLAPDASTYDESPKAVVVGDLGSGDVALRRVGHESAQSIVGWRSPDEVLVGGLDDVGDGRPRRVNQV</sequence>
<name>A0ABT1L0V9_9ACTN</name>
<keyword evidence="2" id="KW-0812">Transmembrane</keyword>
<evidence type="ECO:0000256" key="1">
    <source>
        <dbReference type="SAM" id="MobiDB-lite"/>
    </source>
</evidence>
<evidence type="ECO:0000313" key="3">
    <source>
        <dbReference type="EMBL" id="MCP3423645.1"/>
    </source>
</evidence>
<evidence type="ECO:0000313" key="4">
    <source>
        <dbReference type="Proteomes" id="UP001204524"/>
    </source>
</evidence>
<proteinExistence type="predicted"/>
<protein>
    <recommendedName>
        <fullName evidence="5">WD40 repeat domain-containing protein</fullName>
    </recommendedName>
</protein>
<dbReference type="RefSeq" id="WP_254182814.1">
    <property type="nucleotide sequence ID" value="NZ_JANARS010000008.1"/>
</dbReference>
<keyword evidence="2" id="KW-0472">Membrane</keyword>
<feature type="region of interest" description="Disordered" evidence="1">
    <location>
        <begin position="240"/>
        <end position="269"/>
    </location>
</feature>
<keyword evidence="2" id="KW-1133">Transmembrane helix</keyword>
<gene>
    <name evidence="3" type="ORF">NCI01_17715</name>
</gene>
<accession>A0ABT1L0V9</accession>
<reference evidence="3 4" key="1">
    <citation type="submission" date="2022-06" db="EMBL/GenBank/DDBJ databases">
        <authorList>
            <person name="So Y."/>
        </authorList>
    </citation>
    <scope>NUCLEOTIDE SEQUENCE [LARGE SCALE GENOMIC DNA]</scope>
    <source>
        <strain evidence="3 4">STR3</strain>
    </source>
</reference>
<keyword evidence="4" id="KW-1185">Reference proteome</keyword>
<evidence type="ECO:0000256" key="2">
    <source>
        <dbReference type="SAM" id="Phobius"/>
    </source>
</evidence>
<dbReference type="Proteomes" id="UP001204524">
    <property type="component" value="Unassembled WGS sequence"/>
</dbReference>
<dbReference type="EMBL" id="JANARS010000008">
    <property type="protein sequence ID" value="MCP3423645.1"/>
    <property type="molecule type" value="Genomic_DNA"/>
</dbReference>
<comment type="caution">
    <text evidence="3">The sequence shown here is derived from an EMBL/GenBank/DDBJ whole genome shotgun (WGS) entry which is preliminary data.</text>
</comment>